<accession>A0ACB9L4Y2</accession>
<proteinExistence type="predicted"/>
<gene>
    <name evidence="1" type="ORF">MLD38_040044</name>
</gene>
<reference evidence="2" key="1">
    <citation type="journal article" date="2023" name="Front. Plant Sci.">
        <title>Chromosomal-level genome assembly of Melastoma candidum provides insights into trichome evolution.</title>
        <authorList>
            <person name="Zhong Y."/>
            <person name="Wu W."/>
            <person name="Sun C."/>
            <person name="Zou P."/>
            <person name="Liu Y."/>
            <person name="Dai S."/>
            <person name="Zhou R."/>
        </authorList>
    </citation>
    <scope>NUCLEOTIDE SEQUENCE [LARGE SCALE GENOMIC DNA]</scope>
</reference>
<keyword evidence="2" id="KW-1185">Reference proteome</keyword>
<evidence type="ECO:0000313" key="1">
    <source>
        <dbReference type="EMBL" id="KAI4304550.1"/>
    </source>
</evidence>
<dbReference type="EMBL" id="CM042891">
    <property type="protein sequence ID" value="KAI4304550.1"/>
    <property type="molecule type" value="Genomic_DNA"/>
</dbReference>
<dbReference type="Proteomes" id="UP001057402">
    <property type="component" value="Chromosome 12"/>
</dbReference>
<comment type="caution">
    <text evidence="1">The sequence shown here is derived from an EMBL/GenBank/DDBJ whole genome shotgun (WGS) entry which is preliminary data.</text>
</comment>
<organism evidence="1 2">
    <name type="scientific">Melastoma candidum</name>
    <dbReference type="NCBI Taxonomy" id="119954"/>
    <lineage>
        <taxon>Eukaryota</taxon>
        <taxon>Viridiplantae</taxon>
        <taxon>Streptophyta</taxon>
        <taxon>Embryophyta</taxon>
        <taxon>Tracheophyta</taxon>
        <taxon>Spermatophyta</taxon>
        <taxon>Magnoliopsida</taxon>
        <taxon>eudicotyledons</taxon>
        <taxon>Gunneridae</taxon>
        <taxon>Pentapetalae</taxon>
        <taxon>rosids</taxon>
        <taxon>malvids</taxon>
        <taxon>Myrtales</taxon>
        <taxon>Melastomataceae</taxon>
        <taxon>Melastomatoideae</taxon>
        <taxon>Melastomateae</taxon>
        <taxon>Melastoma</taxon>
    </lineage>
</organism>
<name>A0ACB9L4Y2_9MYRT</name>
<sequence>MSGNPSSPPENSLQIVVERNPSESRLAELNIKCWPKWGCPPGKYQLKFDAEETCYLVKGKVKVYPKGGSSSSSGSVEFGAGDLVTIPKGLSCTWDVSVAVDKYYIFESNSASSSST</sequence>
<evidence type="ECO:0000313" key="2">
    <source>
        <dbReference type="Proteomes" id="UP001057402"/>
    </source>
</evidence>
<protein>
    <submittedName>
        <fullName evidence="1">Uncharacterized protein</fullName>
    </submittedName>
</protein>